<keyword evidence="2" id="KW-1185">Reference proteome</keyword>
<evidence type="ECO:0000313" key="1">
    <source>
        <dbReference type="EMBL" id="MEZ0494631.1"/>
    </source>
</evidence>
<dbReference type="EMBL" id="JBGGTQ010000015">
    <property type="protein sequence ID" value="MEZ0494631.1"/>
    <property type="molecule type" value="Genomic_DNA"/>
</dbReference>
<dbReference type="Proteomes" id="UP001566476">
    <property type="component" value="Unassembled WGS sequence"/>
</dbReference>
<protein>
    <submittedName>
        <fullName evidence="1">Uncharacterized protein</fullName>
    </submittedName>
</protein>
<proteinExistence type="predicted"/>
<evidence type="ECO:0000313" key="2">
    <source>
        <dbReference type="Proteomes" id="UP001566476"/>
    </source>
</evidence>
<sequence length="60" mass="6690">MSPVLGWTLVVLFALVMAGVVFGTIRLATFLVDRTIRRELAPLVADLHALRSQVKDLRRS</sequence>
<organism evidence="1 2">
    <name type="scientific">Kineococcus mangrovi</name>
    <dbReference type="NCBI Taxonomy" id="1660183"/>
    <lineage>
        <taxon>Bacteria</taxon>
        <taxon>Bacillati</taxon>
        <taxon>Actinomycetota</taxon>
        <taxon>Actinomycetes</taxon>
        <taxon>Kineosporiales</taxon>
        <taxon>Kineosporiaceae</taxon>
        <taxon>Kineococcus</taxon>
    </lineage>
</organism>
<gene>
    <name evidence="1" type="ORF">AB2L28_20535</name>
</gene>
<comment type="caution">
    <text evidence="1">The sequence shown here is derived from an EMBL/GenBank/DDBJ whole genome shotgun (WGS) entry which is preliminary data.</text>
</comment>
<accession>A0ABV4I7W8</accession>
<dbReference type="RefSeq" id="WP_370720863.1">
    <property type="nucleotide sequence ID" value="NZ_JBGGTQ010000015.1"/>
</dbReference>
<name>A0ABV4I7W8_9ACTN</name>
<reference evidence="1 2" key="1">
    <citation type="submission" date="2024-07" db="EMBL/GenBank/DDBJ databases">
        <authorList>
            <person name="Thanompreechachai J."/>
            <person name="Duangmal K."/>
        </authorList>
    </citation>
    <scope>NUCLEOTIDE SEQUENCE [LARGE SCALE GENOMIC DNA]</scope>
    <source>
        <strain evidence="1 2">TBRC 1896</strain>
    </source>
</reference>